<dbReference type="OrthoDB" id="428373at2759"/>
<gene>
    <name evidence="3" type="primary">KIN7L</name>
    <name evidence="3" type="ORF">SPIL2461_LOCUS4449</name>
</gene>
<evidence type="ECO:0000256" key="1">
    <source>
        <dbReference type="PROSITE-ProRule" id="PRU00283"/>
    </source>
</evidence>
<dbReference type="GO" id="GO:0008574">
    <property type="term" value="F:plus-end-directed microtubule motor activity"/>
    <property type="evidence" value="ECO:0007669"/>
    <property type="project" value="TreeGrafter"/>
</dbReference>
<organism evidence="3 4">
    <name type="scientific">Symbiodinium pilosum</name>
    <name type="common">Dinoflagellate</name>
    <dbReference type="NCBI Taxonomy" id="2952"/>
    <lineage>
        <taxon>Eukaryota</taxon>
        <taxon>Sar</taxon>
        <taxon>Alveolata</taxon>
        <taxon>Dinophyceae</taxon>
        <taxon>Suessiales</taxon>
        <taxon>Symbiodiniaceae</taxon>
        <taxon>Symbiodinium</taxon>
    </lineage>
</organism>
<dbReference type="PRINTS" id="PR00380">
    <property type="entry name" value="KINESINHEAVY"/>
</dbReference>
<evidence type="ECO:0000313" key="3">
    <source>
        <dbReference type="EMBL" id="CAE7245251.1"/>
    </source>
</evidence>
<dbReference type="GO" id="GO:0016887">
    <property type="term" value="F:ATP hydrolysis activity"/>
    <property type="evidence" value="ECO:0007669"/>
    <property type="project" value="TreeGrafter"/>
</dbReference>
<dbReference type="GO" id="GO:0007018">
    <property type="term" value="P:microtubule-based movement"/>
    <property type="evidence" value="ECO:0007669"/>
    <property type="project" value="InterPro"/>
</dbReference>
<feature type="domain" description="Kinesin motor" evidence="2">
    <location>
        <begin position="1"/>
        <end position="189"/>
    </location>
</feature>
<accession>A0A812LQ69</accession>
<dbReference type="Pfam" id="PF00225">
    <property type="entry name" value="Kinesin"/>
    <property type="match status" value="1"/>
</dbReference>
<dbReference type="GO" id="GO:0030705">
    <property type="term" value="P:cytoskeleton-dependent intracellular transport"/>
    <property type="evidence" value="ECO:0007669"/>
    <property type="project" value="TreeGrafter"/>
</dbReference>
<keyword evidence="4" id="KW-1185">Reference proteome</keyword>
<dbReference type="PROSITE" id="PS50067">
    <property type="entry name" value="KINESIN_MOTOR_2"/>
    <property type="match status" value="1"/>
</dbReference>
<evidence type="ECO:0000313" key="4">
    <source>
        <dbReference type="Proteomes" id="UP000649617"/>
    </source>
</evidence>
<feature type="non-terminal residue" evidence="3">
    <location>
        <position position="1"/>
    </location>
</feature>
<dbReference type="GO" id="GO:0005524">
    <property type="term" value="F:ATP binding"/>
    <property type="evidence" value="ECO:0007669"/>
    <property type="project" value="InterPro"/>
</dbReference>
<dbReference type="AlphaFoldDB" id="A0A812LQ69"/>
<protein>
    <submittedName>
        <fullName evidence="3">KIN7L protein</fullName>
    </submittedName>
</protein>
<dbReference type="Gene3D" id="3.40.850.10">
    <property type="entry name" value="Kinesin motor domain"/>
    <property type="match status" value="1"/>
</dbReference>
<comment type="similarity">
    <text evidence="1">Belongs to the TRAFAC class myosin-kinesin ATPase superfamily. Kinesin family.</text>
</comment>
<dbReference type="InterPro" id="IPR001752">
    <property type="entry name" value="Kinesin_motor_dom"/>
</dbReference>
<dbReference type="PANTHER" id="PTHR24115">
    <property type="entry name" value="KINESIN-RELATED"/>
    <property type="match status" value="1"/>
</dbReference>
<sequence length="189" mass="20141">MVGADRAGEGPGPGWIPALSERLFAKLQSADLPFLVGVSMLSLHREELRDLLFNGRGSMKIRSGAEGAEVPDLSWHVAESSEQVLDFLHGGLASIQVACTNMEISSSEVSSIFQVVVATSQGDCISTAILRFVDLANSDRATNPARRIKSLDALGEVVTVCCRSGSFVPYRNSRLTHLLQPSLGGSVSL</sequence>
<dbReference type="PANTHER" id="PTHR24115:SF9">
    <property type="entry name" value="KINESIN HEAVY CHAIN"/>
    <property type="match status" value="1"/>
</dbReference>
<dbReference type="Proteomes" id="UP000649617">
    <property type="component" value="Unassembled WGS sequence"/>
</dbReference>
<dbReference type="GO" id="GO:0008017">
    <property type="term" value="F:microtubule binding"/>
    <property type="evidence" value="ECO:0007669"/>
    <property type="project" value="InterPro"/>
</dbReference>
<dbReference type="GO" id="GO:0005871">
    <property type="term" value="C:kinesin complex"/>
    <property type="evidence" value="ECO:0007669"/>
    <property type="project" value="TreeGrafter"/>
</dbReference>
<proteinExistence type="inferred from homology"/>
<evidence type="ECO:0000259" key="2">
    <source>
        <dbReference type="PROSITE" id="PS50067"/>
    </source>
</evidence>
<dbReference type="SUPFAM" id="SSF52540">
    <property type="entry name" value="P-loop containing nucleoside triphosphate hydrolases"/>
    <property type="match status" value="1"/>
</dbReference>
<dbReference type="SMART" id="SM00129">
    <property type="entry name" value="KISc"/>
    <property type="match status" value="1"/>
</dbReference>
<dbReference type="GO" id="GO:0005874">
    <property type="term" value="C:microtubule"/>
    <property type="evidence" value="ECO:0007669"/>
    <property type="project" value="TreeGrafter"/>
</dbReference>
<name>A0A812LQ69_SYMPI</name>
<dbReference type="InterPro" id="IPR036961">
    <property type="entry name" value="Kinesin_motor_dom_sf"/>
</dbReference>
<reference evidence="3" key="1">
    <citation type="submission" date="2021-02" db="EMBL/GenBank/DDBJ databases">
        <authorList>
            <person name="Dougan E. K."/>
            <person name="Rhodes N."/>
            <person name="Thang M."/>
            <person name="Chan C."/>
        </authorList>
    </citation>
    <scope>NUCLEOTIDE SEQUENCE</scope>
</reference>
<dbReference type="InterPro" id="IPR027417">
    <property type="entry name" value="P-loop_NTPase"/>
</dbReference>
<comment type="caution">
    <text evidence="1">Lacks conserved residue(s) required for the propagation of feature annotation.</text>
</comment>
<comment type="caution">
    <text evidence="3">The sequence shown here is derived from an EMBL/GenBank/DDBJ whole genome shotgun (WGS) entry which is preliminary data.</text>
</comment>
<dbReference type="InterPro" id="IPR027640">
    <property type="entry name" value="Kinesin-like_fam"/>
</dbReference>
<dbReference type="EMBL" id="CAJNIZ010005869">
    <property type="protein sequence ID" value="CAE7245251.1"/>
    <property type="molecule type" value="Genomic_DNA"/>
</dbReference>